<keyword evidence="1" id="KW-1133">Transmembrane helix</keyword>
<gene>
    <name evidence="2" type="ORF">CIPAW_08G163300</name>
</gene>
<evidence type="ECO:0000313" key="2">
    <source>
        <dbReference type="EMBL" id="KAG6646004.1"/>
    </source>
</evidence>
<dbReference type="Proteomes" id="UP000811609">
    <property type="component" value="Chromosome 8"/>
</dbReference>
<sequence length="109" mass="12004">MYKPRRKLFTSGSLQGSHLEPGTGEYLLLLCSPTTLVFPITMFPTFAVLDSFSFSSPTSKGSRLIAELFFFNLIYIFFLILDSAGLFGLTSSSWLLGSPHVLSPMPLTS</sequence>
<dbReference type="EMBL" id="CM031816">
    <property type="protein sequence ID" value="KAG6646004.1"/>
    <property type="molecule type" value="Genomic_DNA"/>
</dbReference>
<protein>
    <submittedName>
        <fullName evidence="2">Uncharacterized protein</fullName>
    </submittedName>
</protein>
<accession>A0A8T1PW04</accession>
<organism evidence="2 3">
    <name type="scientific">Carya illinoinensis</name>
    <name type="common">Pecan</name>
    <dbReference type="NCBI Taxonomy" id="32201"/>
    <lineage>
        <taxon>Eukaryota</taxon>
        <taxon>Viridiplantae</taxon>
        <taxon>Streptophyta</taxon>
        <taxon>Embryophyta</taxon>
        <taxon>Tracheophyta</taxon>
        <taxon>Spermatophyta</taxon>
        <taxon>Magnoliopsida</taxon>
        <taxon>eudicotyledons</taxon>
        <taxon>Gunneridae</taxon>
        <taxon>Pentapetalae</taxon>
        <taxon>rosids</taxon>
        <taxon>fabids</taxon>
        <taxon>Fagales</taxon>
        <taxon>Juglandaceae</taxon>
        <taxon>Carya</taxon>
    </lineage>
</organism>
<evidence type="ECO:0000256" key="1">
    <source>
        <dbReference type="SAM" id="Phobius"/>
    </source>
</evidence>
<name>A0A8T1PW04_CARIL</name>
<keyword evidence="1" id="KW-0812">Transmembrane</keyword>
<keyword evidence="1" id="KW-0472">Membrane</keyword>
<reference evidence="2" key="1">
    <citation type="submission" date="2020-12" db="EMBL/GenBank/DDBJ databases">
        <title>WGS assembly of Carya illinoinensis cv. Pawnee.</title>
        <authorList>
            <person name="Platts A."/>
            <person name="Shu S."/>
            <person name="Wright S."/>
            <person name="Barry K."/>
            <person name="Edger P."/>
            <person name="Pires J.C."/>
            <person name="Schmutz J."/>
        </authorList>
    </citation>
    <scope>NUCLEOTIDE SEQUENCE</scope>
    <source>
        <tissue evidence="2">Leaf</tissue>
    </source>
</reference>
<comment type="caution">
    <text evidence="2">The sequence shown here is derived from an EMBL/GenBank/DDBJ whole genome shotgun (WGS) entry which is preliminary data.</text>
</comment>
<proteinExistence type="predicted"/>
<keyword evidence="3" id="KW-1185">Reference proteome</keyword>
<dbReference type="AlphaFoldDB" id="A0A8T1PW04"/>
<feature type="transmembrane region" description="Helical" evidence="1">
    <location>
        <begin position="69"/>
        <end position="96"/>
    </location>
</feature>
<evidence type="ECO:0000313" key="3">
    <source>
        <dbReference type="Proteomes" id="UP000811609"/>
    </source>
</evidence>